<feature type="transmembrane region" description="Helical" evidence="6">
    <location>
        <begin position="89"/>
        <end position="109"/>
    </location>
</feature>
<evidence type="ECO:0000256" key="3">
    <source>
        <dbReference type="ARBA" id="ARBA00022989"/>
    </source>
</evidence>
<dbReference type="InterPro" id="IPR011547">
    <property type="entry name" value="SLC26A/SulP_dom"/>
</dbReference>
<proteinExistence type="predicted"/>
<feature type="region of interest" description="Disordered" evidence="5">
    <location>
        <begin position="547"/>
        <end position="592"/>
    </location>
</feature>
<dbReference type="SUPFAM" id="SSF52091">
    <property type="entry name" value="SpoIIaa-like"/>
    <property type="match status" value="1"/>
</dbReference>
<evidence type="ECO:0000259" key="7">
    <source>
        <dbReference type="PROSITE" id="PS50801"/>
    </source>
</evidence>
<dbReference type="Pfam" id="PF00916">
    <property type="entry name" value="Sulfate_transp"/>
    <property type="match status" value="2"/>
</dbReference>
<dbReference type="InterPro" id="IPR036513">
    <property type="entry name" value="STAS_dom_sf"/>
</dbReference>
<comment type="subcellular location">
    <subcellularLocation>
        <location evidence="1">Membrane</location>
        <topology evidence="1">Multi-pass membrane protein</topology>
    </subcellularLocation>
</comment>
<keyword evidence="2 6" id="KW-0812">Transmembrane</keyword>
<dbReference type="InterPro" id="IPR001902">
    <property type="entry name" value="SLC26A/SulP_fam"/>
</dbReference>
<evidence type="ECO:0000256" key="5">
    <source>
        <dbReference type="SAM" id="MobiDB-lite"/>
    </source>
</evidence>
<keyword evidence="3 6" id="KW-1133">Transmembrane helix</keyword>
<dbReference type="PROSITE" id="PS50801">
    <property type="entry name" value="STAS"/>
    <property type="match status" value="1"/>
</dbReference>
<evidence type="ECO:0000256" key="1">
    <source>
        <dbReference type="ARBA" id="ARBA00004141"/>
    </source>
</evidence>
<feature type="transmembrane region" description="Helical" evidence="6">
    <location>
        <begin position="326"/>
        <end position="345"/>
    </location>
</feature>
<gene>
    <name evidence="8" type="ORF">TCEB3V08_LOCUS5285</name>
</gene>
<feature type="compositionally biased region" description="Basic and acidic residues" evidence="5">
    <location>
        <begin position="548"/>
        <end position="560"/>
    </location>
</feature>
<feature type="transmembrane region" description="Helical" evidence="6">
    <location>
        <begin position="357"/>
        <end position="375"/>
    </location>
</feature>
<evidence type="ECO:0000313" key="8">
    <source>
        <dbReference type="EMBL" id="CAD7399960.1"/>
    </source>
</evidence>
<organism evidence="8">
    <name type="scientific">Timema cristinae</name>
    <name type="common">Walking stick</name>
    <dbReference type="NCBI Taxonomy" id="61476"/>
    <lineage>
        <taxon>Eukaryota</taxon>
        <taxon>Metazoa</taxon>
        <taxon>Ecdysozoa</taxon>
        <taxon>Arthropoda</taxon>
        <taxon>Hexapoda</taxon>
        <taxon>Insecta</taxon>
        <taxon>Pterygota</taxon>
        <taxon>Neoptera</taxon>
        <taxon>Polyneoptera</taxon>
        <taxon>Phasmatodea</taxon>
        <taxon>Timematodea</taxon>
        <taxon>Timematoidea</taxon>
        <taxon>Timematidae</taxon>
        <taxon>Timema</taxon>
    </lineage>
</organism>
<evidence type="ECO:0000256" key="2">
    <source>
        <dbReference type="ARBA" id="ARBA00022692"/>
    </source>
</evidence>
<dbReference type="EMBL" id="OC317970">
    <property type="protein sequence ID" value="CAD7399960.1"/>
    <property type="molecule type" value="Genomic_DNA"/>
</dbReference>
<dbReference type="GO" id="GO:0055085">
    <property type="term" value="P:transmembrane transport"/>
    <property type="evidence" value="ECO:0007669"/>
    <property type="project" value="InterPro"/>
</dbReference>
<dbReference type="AlphaFoldDB" id="A0A7R9CQ10"/>
<accession>A0A7R9CQ10</accession>
<feature type="domain" description="STAS" evidence="7">
    <location>
        <begin position="424"/>
        <end position="459"/>
    </location>
</feature>
<reference evidence="8" key="1">
    <citation type="submission" date="2020-11" db="EMBL/GenBank/DDBJ databases">
        <authorList>
            <person name="Tran Van P."/>
        </authorList>
    </citation>
    <scope>NUCLEOTIDE SEQUENCE</scope>
</reference>
<keyword evidence="4 6" id="KW-0472">Membrane</keyword>
<sequence>MCQAWGKEREVQSRVYPYPLMVILTTLCAGVGTFAVVCMMTSKSVILYSSADEPFDFTFNSSLFDENSSQPLLVGSAANMSSSSSYTPIQVATAVCFVVGIWQLVLGIFRLGVVSVLLSDTLVSGFTTGASVHVLSTQVVNLLGVNIPRHSGPLKVVYPRVSKKLPIPIPMELMAVVAGTLVSMFTHLKENYGVKVVGVFYLNNFYSNITKLWETTVLKAQEDITLTLYQGKKDKTILLLSMLHPSVEIYAFEKKLPESVWLAPSTHRRYTTVTDVGNVPPGPRNVSVHTSSYDDMKRCIRICIQALGDIFSIYYRKNYNKGCSNIFGSFFSCIPFAASLSRSLIQESVGGETQIASVVSCGLLLFVLLLIGPFFQPLPNCVLASIVVVALKGMFMQALEISGISIIQVAGGLHFANKDHASCVILDMMSICFVDPSAIKTLLLIYKDLKSRNVLFCLADCSEVLGSNGRGERKEEGKRLLDLCTINGLKVANGWFKKSKYTHKKPRYSINGMEAKACILNIKVLPRFSLDGDHSLLDANMKGWRRGNKIEKQENEDKAMKVQPSGGANELSSKSKSSTTNGQDKRRTGYAKFQKNFSTGVKKWRADAKGSAGTMVPMGIGLGTPDLEC</sequence>
<feature type="transmembrane region" description="Helical" evidence="6">
    <location>
        <begin position="382"/>
        <end position="399"/>
    </location>
</feature>
<evidence type="ECO:0000256" key="4">
    <source>
        <dbReference type="ARBA" id="ARBA00023136"/>
    </source>
</evidence>
<dbReference type="Gene3D" id="3.30.750.24">
    <property type="entry name" value="STAS domain"/>
    <property type="match status" value="1"/>
</dbReference>
<dbReference type="GO" id="GO:0016020">
    <property type="term" value="C:membrane"/>
    <property type="evidence" value="ECO:0007669"/>
    <property type="project" value="UniProtKB-SubCell"/>
</dbReference>
<feature type="compositionally biased region" description="Polar residues" evidence="5">
    <location>
        <begin position="570"/>
        <end position="582"/>
    </location>
</feature>
<feature type="transmembrane region" description="Helical" evidence="6">
    <location>
        <begin position="121"/>
        <end position="145"/>
    </location>
</feature>
<name>A0A7R9CQ10_TIMCR</name>
<dbReference type="CDD" id="cd07042">
    <property type="entry name" value="STAS_SulP_like_sulfate_transporter"/>
    <property type="match status" value="1"/>
</dbReference>
<feature type="transmembrane region" description="Helical" evidence="6">
    <location>
        <begin position="20"/>
        <end position="42"/>
    </location>
</feature>
<evidence type="ECO:0000256" key="6">
    <source>
        <dbReference type="SAM" id="Phobius"/>
    </source>
</evidence>
<dbReference type="PANTHER" id="PTHR11814">
    <property type="entry name" value="SULFATE TRANSPORTER"/>
    <property type="match status" value="1"/>
</dbReference>
<protein>
    <recommendedName>
        <fullName evidence="7">STAS domain-containing protein</fullName>
    </recommendedName>
</protein>
<dbReference type="InterPro" id="IPR002645">
    <property type="entry name" value="STAS_dom"/>
</dbReference>